<feature type="domain" description="Reverse transcriptase" evidence="14">
    <location>
        <begin position="533"/>
        <end position="710"/>
    </location>
</feature>
<dbReference type="Gene3D" id="4.10.60.10">
    <property type="entry name" value="Zinc finger, CCHC-type"/>
    <property type="match status" value="1"/>
</dbReference>
<dbReference type="Proteomes" id="UP001314205">
    <property type="component" value="Unassembled WGS sequence"/>
</dbReference>
<evidence type="ECO:0000256" key="10">
    <source>
        <dbReference type="PROSITE-ProRule" id="PRU00047"/>
    </source>
</evidence>
<dbReference type="InterPro" id="IPR041588">
    <property type="entry name" value="Integrase_H2C2"/>
</dbReference>
<dbReference type="FunFam" id="3.30.70.270:FF:000023">
    <property type="entry name" value="Pol"/>
    <property type="match status" value="1"/>
</dbReference>
<dbReference type="EC" id="2.7.7.49" evidence="1"/>
<dbReference type="InterPro" id="IPR050951">
    <property type="entry name" value="Retrovirus_Pol_polyprotein"/>
</dbReference>
<keyword evidence="7" id="KW-0378">Hydrolase</keyword>
<proteinExistence type="predicted"/>
<keyword evidence="17" id="KW-1185">Reference proteome</keyword>
<keyword evidence="6" id="KW-0064">Aspartyl protease</keyword>
<evidence type="ECO:0000259" key="14">
    <source>
        <dbReference type="PROSITE" id="PS50878"/>
    </source>
</evidence>
<evidence type="ECO:0000313" key="16">
    <source>
        <dbReference type="EMBL" id="CAK1598174.1"/>
    </source>
</evidence>
<dbReference type="GO" id="GO:0004190">
    <property type="term" value="F:aspartic-type endopeptidase activity"/>
    <property type="evidence" value="ECO:0007669"/>
    <property type="project" value="UniProtKB-KW"/>
</dbReference>
<evidence type="ECO:0000256" key="9">
    <source>
        <dbReference type="ARBA" id="ARBA00023268"/>
    </source>
</evidence>
<dbReference type="GO" id="GO:0008270">
    <property type="term" value="F:zinc ion binding"/>
    <property type="evidence" value="ECO:0007669"/>
    <property type="project" value="UniProtKB-KW"/>
</dbReference>
<dbReference type="PANTHER" id="PTHR37984">
    <property type="entry name" value="PROTEIN CBG26694"/>
    <property type="match status" value="1"/>
</dbReference>
<dbReference type="InterPro" id="IPR036875">
    <property type="entry name" value="Znf_CCHC_sf"/>
</dbReference>
<dbReference type="Pfam" id="PF17919">
    <property type="entry name" value="RT_RNaseH_2"/>
    <property type="match status" value="1"/>
</dbReference>
<evidence type="ECO:0000256" key="6">
    <source>
        <dbReference type="ARBA" id="ARBA00022750"/>
    </source>
</evidence>
<reference evidence="16 17" key="1">
    <citation type="submission" date="2023-11" db="EMBL/GenBank/DDBJ databases">
        <authorList>
            <person name="Hedman E."/>
            <person name="Englund M."/>
            <person name="Stromberg M."/>
            <person name="Nyberg Akerstrom W."/>
            <person name="Nylinder S."/>
            <person name="Jareborg N."/>
            <person name="Kallberg Y."/>
            <person name="Kronander E."/>
        </authorList>
    </citation>
    <scope>NUCLEOTIDE SEQUENCE [LARGE SCALE GENOMIC DNA]</scope>
</reference>
<dbReference type="SUPFAM" id="SSF53098">
    <property type="entry name" value="Ribonuclease H-like"/>
    <property type="match status" value="1"/>
</dbReference>
<dbReference type="InterPro" id="IPR043502">
    <property type="entry name" value="DNA/RNA_pol_sf"/>
</dbReference>
<dbReference type="GO" id="GO:0003677">
    <property type="term" value="F:DNA binding"/>
    <property type="evidence" value="ECO:0007669"/>
    <property type="project" value="UniProtKB-KW"/>
</dbReference>
<dbReference type="InterPro" id="IPR001584">
    <property type="entry name" value="Integrase_cat-core"/>
</dbReference>
<feature type="domain" description="CCHC-type" evidence="13">
    <location>
        <begin position="249"/>
        <end position="265"/>
    </location>
</feature>
<feature type="coiled-coil region" evidence="11">
    <location>
        <begin position="1217"/>
        <end position="1255"/>
    </location>
</feature>
<evidence type="ECO:0000256" key="12">
    <source>
        <dbReference type="SAM" id="MobiDB-lite"/>
    </source>
</evidence>
<evidence type="ECO:0000256" key="8">
    <source>
        <dbReference type="ARBA" id="ARBA00023125"/>
    </source>
</evidence>
<comment type="caution">
    <text evidence="16">The sequence shown here is derived from an EMBL/GenBank/DDBJ whole genome shotgun (WGS) entry which is preliminary data.</text>
</comment>
<evidence type="ECO:0000313" key="17">
    <source>
        <dbReference type="Proteomes" id="UP001314205"/>
    </source>
</evidence>
<dbReference type="PROSITE" id="PS50158">
    <property type="entry name" value="ZF_CCHC"/>
    <property type="match status" value="2"/>
</dbReference>
<dbReference type="PROSITE" id="PS50878">
    <property type="entry name" value="RT_POL"/>
    <property type="match status" value="1"/>
</dbReference>
<keyword evidence="10" id="KW-0863">Zinc-finger</keyword>
<accession>A0AAV1LVI7</accession>
<keyword evidence="11" id="KW-0175">Coiled coil</keyword>
<dbReference type="InterPro" id="IPR036397">
    <property type="entry name" value="RNaseH_sf"/>
</dbReference>
<dbReference type="Pfam" id="PF00078">
    <property type="entry name" value="RVT_1"/>
    <property type="match status" value="1"/>
</dbReference>
<dbReference type="GO" id="GO:0015074">
    <property type="term" value="P:DNA integration"/>
    <property type="evidence" value="ECO:0007669"/>
    <property type="project" value="InterPro"/>
</dbReference>
<dbReference type="Gene3D" id="2.40.70.10">
    <property type="entry name" value="Acid Proteases"/>
    <property type="match status" value="1"/>
</dbReference>
<dbReference type="InterPro" id="IPR043128">
    <property type="entry name" value="Rev_trsase/Diguanyl_cyclase"/>
</dbReference>
<evidence type="ECO:0000256" key="3">
    <source>
        <dbReference type="ARBA" id="ARBA00022679"/>
    </source>
</evidence>
<keyword evidence="5" id="KW-0540">Nuclease</keyword>
<organism evidence="16 17">
    <name type="scientific">Parnassius mnemosyne</name>
    <name type="common">clouded apollo</name>
    <dbReference type="NCBI Taxonomy" id="213953"/>
    <lineage>
        <taxon>Eukaryota</taxon>
        <taxon>Metazoa</taxon>
        <taxon>Ecdysozoa</taxon>
        <taxon>Arthropoda</taxon>
        <taxon>Hexapoda</taxon>
        <taxon>Insecta</taxon>
        <taxon>Pterygota</taxon>
        <taxon>Neoptera</taxon>
        <taxon>Endopterygota</taxon>
        <taxon>Lepidoptera</taxon>
        <taxon>Glossata</taxon>
        <taxon>Ditrysia</taxon>
        <taxon>Papilionoidea</taxon>
        <taxon>Papilionidae</taxon>
        <taxon>Parnassiinae</taxon>
        <taxon>Parnassini</taxon>
        <taxon>Parnassius</taxon>
        <taxon>Driopa</taxon>
    </lineage>
</organism>
<dbReference type="InterPro" id="IPR000477">
    <property type="entry name" value="RT_dom"/>
</dbReference>
<dbReference type="PANTHER" id="PTHR37984:SF5">
    <property type="entry name" value="PROTEIN NYNRIN-LIKE"/>
    <property type="match status" value="1"/>
</dbReference>
<evidence type="ECO:0000256" key="7">
    <source>
        <dbReference type="ARBA" id="ARBA00022759"/>
    </source>
</evidence>
<feature type="domain" description="Integrase catalytic" evidence="15">
    <location>
        <begin position="1048"/>
        <end position="1206"/>
    </location>
</feature>
<dbReference type="CDD" id="cd09274">
    <property type="entry name" value="RNase_HI_RT_Ty3"/>
    <property type="match status" value="1"/>
</dbReference>
<sequence>MGENNDVNEVKKTTAQDALQEKAVKDSQDVKMAAEGFSSMVDSIAKFSGDDKTYSSTKWAQDIEDNKEIFSWTNQQTLIVARRSLTGTAELWLRSEKVFKTFEELKTVLQKEFPESLNAKEMHELMASRKKQRDETCYQYMLIMKELGKRAKFPDYVSIQYNVDGIVDQEVNKMMLYGITSYSVLKEKLVCYEKMKTKIVPEKQRKSSISYLSTSSSGSVSRQQPNNNKRCYKCGDPSHISTACTNGTKCFRCNKFGHIGTQCPNEQSSGVANMGELSGKQFRKYRVTGPVEKGRQQMSVKQSTAEAQRQSAMFGLSANRRADTAGSHDSCKMANENDDWQDVNKHEKQQSTPVKLIKLCGMDMDTLIDTGSQINLMASDVYNELNVDKYADNTILAGLGLSKIKSCGKFYESVSIDGRCYDGVIFHIVPKDCMPYKVILGQEFLRNVVMVMREGSVLLLPEGEEWLTRVNCCVSEVDIAGHIHDDGIKAEVEQLVTQYNPVQTKEAPIELKIILKDDILVAQRPRRLALMELKIVEDQVSFSEYTSPVVLVKKKDGSTRVCIDYRQLNKKMVKDEFPLPLIEDLIDKLKDAKVFSVLDLKNGFFHLRMSKESIPFTSFVTHHEFLRAPFGLSVSLKYFMRFITIIFRDLIQEGIMMIFIDDIVIPAQTKEDAVQRLGRVLEVAAEYGLEINWKKARLIHHEIEYLGHLVKDGQVQPSPDKIEAVAQYPEPVNVKQIQSFVGLTSYFRKYIRGYAQIARPLTVLMRKDVKFVFGPEERQAFNILKQKLTSEPVLMIFDQKLHTELHSGASSIALAAILMQKNEEGEMHPVYYRSRRTNDIESCYSSYELEALAVIEGVKKFHHYLFGRYFKIVTDCEALELTSKKKELTPKVARWVLLLSEYDYDVEHRAVCRMPHADALSRIPYVAAVVTLHEKISHAQERDEDLKAIKQLILTNGQYNDYYVEQGVLYKGDQRQLVVTKLMEKEVIKEVHSNGHFAIKKMKEAISKDYFIKNMDRKIEGVITSCIPCLLATRKEGKQEGYLNPIGKEGTPLHTLHLDHIGPLTETRKMYNHIFTVVDGFTKFVWLYPTKSTTSAEVISKLQLYQDTFGNPVRIITDRGTAFTSGAFKKYCEEEAIKHVTITTGIPRGNGQVEWIHRIMIPILTKLCIEDQSLWYKHVGRVQRAINSTYQRSIDTTPFQLLTGTKMNCKEDVEILNLLLQETIAQYSESRESLRQKARDQIQKIQEENRNTYNKKRKQSSQYEVGDLVAIKRTQFGPGLKLKAKFFGPYKIVKVKRNDRYDVVKLYQGTEGPNSTATSAEFMKRWPEEDDCE</sequence>
<keyword evidence="2" id="KW-0645">Protease</keyword>
<gene>
    <name evidence="16" type="ORF">PARMNEM_LOCUS17202</name>
</gene>
<protein>
    <recommendedName>
        <fullName evidence="1">RNA-directed DNA polymerase</fullName>
        <ecNumber evidence="1">2.7.7.49</ecNumber>
    </recommendedName>
</protein>
<dbReference type="InterPro" id="IPR021109">
    <property type="entry name" value="Peptidase_aspartic_dom_sf"/>
</dbReference>
<dbReference type="Pfam" id="PF00665">
    <property type="entry name" value="rve"/>
    <property type="match status" value="1"/>
</dbReference>
<keyword evidence="3" id="KW-0808">Transferase</keyword>
<keyword evidence="10" id="KW-0479">Metal-binding</keyword>
<dbReference type="SMART" id="SM00343">
    <property type="entry name" value="ZnF_C2HC"/>
    <property type="match status" value="2"/>
</dbReference>
<dbReference type="GO" id="GO:0006508">
    <property type="term" value="P:proteolysis"/>
    <property type="evidence" value="ECO:0007669"/>
    <property type="project" value="UniProtKB-KW"/>
</dbReference>
<dbReference type="EMBL" id="CAVLGL010000100">
    <property type="protein sequence ID" value="CAK1598174.1"/>
    <property type="molecule type" value="Genomic_DNA"/>
</dbReference>
<dbReference type="SUPFAM" id="SSF56672">
    <property type="entry name" value="DNA/RNA polymerases"/>
    <property type="match status" value="1"/>
</dbReference>
<evidence type="ECO:0000259" key="15">
    <source>
        <dbReference type="PROSITE" id="PS50994"/>
    </source>
</evidence>
<name>A0AAV1LVI7_9NEOP</name>
<dbReference type="Pfam" id="PF17921">
    <property type="entry name" value="Integrase_H2C2"/>
    <property type="match status" value="1"/>
</dbReference>
<dbReference type="Gene3D" id="1.10.340.70">
    <property type="match status" value="1"/>
</dbReference>
<dbReference type="InterPro" id="IPR041577">
    <property type="entry name" value="RT_RNaseH_2"/>
</dbReference>
<dbReference type="PROSITE" id="PS50994">
    <property type="entry name" value="INTEGRASE"/>
    <property type="match status" value="1"/>
</dbReference>
<dbReference type="InterPro" id="IPR012337">
    <property type="entry name" value="RNaseH-like_sf"/>
</dbReference>
<keyword evidence="4" id="KW-0548">Nucleotidyltransferase</keyword>
<evidence type="ECO:0000256" key="4">
    <source>
        <dbReference type="ARBA" id="ARBA00022695"/>
    </source>
</evidence>
<dbReference type="Gene3D" id="3.10.10.10">
    <property type="entry name" value="HIV Type 1 Reverse Transcriptase, subunit A, domain 1"/>
    <property type="match status" value="1"/>
</dbReference>
<dbReference type="InterPro" id="IPR001878">
    <property type="entry name" value="Znf_CCHC"/>
</dbReference>
<keyword evidence="10" id="KW-0862">Zinc</keyword>
<dbReference type="Gene3D" id="3.30.420.10">
    <property type="entry name" value="Ribonuclease H-like superfamily/Ribonuclease H"/>
    <property type="match status" value="1"/>
</dbReference>
<keyword evidence="9" id="KW-0511">Multifunctional enzyme</keyword>
<evidence type="ECO:0000256" key="11">
    <source>
        <dbReference type="SAM" id="Coils"/>
    </source>
</evidence>
<dbReference type="CDD" id="cd01647">
    <property type="entry name" value="RT_LTR"/>
    <property type="match status" value="1"/>
</dbReference>
<dbReference type="GO" id="GO:0004519">
    <property type="term" value="F:endonuclease activity"/>
    <property type="evidence" value="ECO:0007669"/>
    <property type="project" value="UniProtKB-KW"/>
</dbReference>
<keyword evidence="8" id="KW-0238">DNA-binding</keyword>
<dbReference type="SUPFAM" id="SSF57756">
    <property type="entry name" value="Retrovirus zinc finger-like domains"/>
    <property type="match status" value="1"/>
</dbReference>
<evidence type="ECO:0000256" key="2">
    <source>
        <dbReference type="ARBA" id="ARBA00022670"/>
    </source>
</evidence>
<dbReference type="Gene3D" id="3.30.70.270">
    <property type="match status" value="2"/>
</dbReference>
<dbReference type="GO" id="GO:0042575">
    <property type="term" value="C:DNA polymerase complex"/>
    <property type="evidence" value="ECO:0007669"/>
    <property type="project" value="UniProtKB-ARBA"/>
</dbReference>
<dbReference type="GO" id="GO:0003964">
    <property type="term" value="F:RNA-directed DNA polymerase activity"/>
    <property type="evidence" value="ECO:0007669"/>
    <property type="project" value="UniProtKB-EC"/>
</dbReference>
<evidence type="ECO:0000259" key="13">
    <source>
        <dbReference type="PROSITE" id="PS50158"/>
    </source>
</evidence>
<keyword evidence="7" id="KW-0255">Endonuclease</keyword>
<evidence type="ECO:0000256" key="1">
    <source>
        <dbReference type="ARBA" id="ARBA00012493"/>
    </source>
</evidence>
<dbReference type="CDD" id="cd00303">
    <property type="entry name" value="retropepsin_like"/>
    <property type="match status" value="1"/>
</dbReference>
<evidence type="ECO:0000256" key="5">
    <source>
        <dbReference type="ARBA" id="ARBA00022722"/>
    </source>
</evidence>
<feature type="domain" description="CCHC-type" evidence="13">
    <location>
        <begin position="230"/>
        <end position="246"/>
    </location>
</feature>
<feature type="region of interest" description="Disordered" evidence="12">
    <location>
        <begin position="1310"/>
        <end position="1333"/>
    </location>
</feature>